<evidence type="ECO:0000313" key="3">
    <source>
        <dbReference type="Proteomes" id="UP001172155"/>
    </source>
</evidence>
<protein>
    <submittedName>
        <fullName evidence="2">Uncharacterized protein</fullName>
    </submittedName>
</protein>
<feature type="region of interest" description="Disordered" evidence="1">
    <location>
        <begin position="381"/>
        <end position="441"/>
    </location>
</feature>
<evidence type="ECO:0000313" key="2">
    <source>
        <dbReference type="EMBL" id="KAK0753685.1"/>
    </source>
</evidence>
<feature type="compositionally biased region" description="Basic and acidic residues" evidence="1">
    <location>
        <begin position="381"/>
        <end position="392"/>
    </location>
</feature>
<dbReference type="Proteomes" id="UP001172155">
    <property type="component" value="Unassembled WGS sequence"/>
</dbReference>
<evidence type="ECO:0000256" key="1">
    <source>
        <dbReference type="SAM" id="MobiDB-lite"/>
    </source>
</evidence>
<name>A0AA40F9N0_9PEZI</name>
<dbReference type="EMBL" id="JAUKUD010000001">
    <property type="protein sequence ID" value="KAK0753685.1"/>
    <property type="molecule type" value="Genomic_DNA"/>
</dbReference>
<gene>
    <name evidence="2" type="ORF">B0T18DRAFT_397618</name>
</gene>
<keyword evidence="3" id="KW-1185">Reference proteome</keyword>
<proteinExistence type="predicted"/>
<organism evidence="2 3">
    <name type="scientific">Schizothecium vesticola</name>
    <dbReference type="NCBI Taxonomy" id="314040"/>
    <lineage>
        <taxon>Eukaryota</taxon>
        <taxon>Fungi</taxon>
        <taxon>Dikarya</taxon>
        <taxon>Ascomycota</taxon>
        <taxon>Pezizomycotina</taxon>
        <taxon>Sordariomycetes</taxon>
        <taxon>Sordariomycetidae</taxon>
        <taxon>Sordariales</taxon>
        <taxon>Schizotheciaceae</taxon>
        <taxon>Schizothecium</taxon>
    </lineage>
</organism>
<sequence length="441" mass="48051">MSSRPGGIQSDQDVFRKPVTYPTGDLKIKTERPVAVCADSCPGGVLYVAYLMSGSSVATFRVDPGLGGTPRPAAWTKIQIDQGSSNKWTGVALGGEYIAVWGMSGKGTRALVSNSLKVIRIISNKESSFLELPHRAIECFDADKRVAVSRLGYVALISDRTLVVIDLNSTPAKVSTMKTPRTPQPFDDVAFSEKGDLLYAWAAASLEERSAGLFVYRADSSAGGKFQNVSQSYYNPSFGDSFDAKLIPYNTRIGCIIAAGSMYYYPAVTNAGPRSGSDRQRRNVSEDIRKSHLSAFAMYNDHSLVAIRRTDSVFRPRYRLVEHPLRCEGASSPYFDDSIQLAKVRVKVGGRSEIRAVQAGGDICVFIFTLDGRYETIRFEGPRARPREDPKKKTPSPTVDRGEPTVSEGRVIAELDAAAPESDSRSTITRTSEVTTVVGSP</sequence>
<reference evidence="2" key="1">
    <citation type="submission" date="2023-06" db="EMBL/GenBank/DDBJ databases">
        <title>Genome-scale phylogeny and comparative genomics of the fungal order Sordariales.</title>
        <authorList>
            <consortium name="Lawrence Berkeley National Laboratory"/>
            <person name="Hensen N."/>
            <person name="Bonometti L."/>
            <person name="Westerberg I."/>
            <person name="Brannstrom I.O."/>
            <person name="Guillou S."/>
            <person name="Cros-Aarteil S."/>
            <person name="Calhoun S."/>
            <person name="Haridas S."/>
            <person name="Kuo A."/>
            <person name="Mondo S."/>
            <person name="Pangilinan J."/>
            <person name="Riley R."/>
            <person name="LaButti K."/>
            <person name="Andreopoulos B."/>
            <person name="Lipzen A."/>
            <person name="Chen C."/>
            <person name="Yanf M."/>
            <person name="Daum C."/>
            <person name="Ng V."/>
            <person name="Clum A."/>
            <person name="Steindorff A."/>
            <person name="Ohm R."/>
            <person name="Martin F."/>
            <person name="Silar P."/>
            <person name="Natvig D."/>
            <person name="Lalanne C."/>
            <person name="Gautier V."/>
            <person name="Ament-velasquez S.L."/>
            <person name="Kruys A."/>
            <person name="Hutchinson M.I."/>
            <person name="Powell A.J."/>
            <person name="Barry K."/>
            <person name="Miller A.N."/>
            <person name="Grigoriev I.V."/>
            <person name="Debuchy R."/>
            <person name="Gladieux P."/>
            <person name="Thoren M.H."/>
            <person name="Johannesson H."/>
        </authorList>
    </citation>
    <scope>NUCLEOTIDE SEQUENCE</scope>
    <source>
        <strain evidence="2">SMH3187-1</strain>
    </source>
</reference>
<feature type="compositionally biased region" description="Polar residues" evidence="1">
    <location>
        <begin position="425"/>
        <end position="441"/>
    </location>
</feature>
<dbReference type="AlphaFoldDB" id="A0AA40F9N0"/>
<dbReference type="SUPFAM" id="SSF63829">
    <property type="entry name" value="Calcium-dependent phosphotriesterase"/>
    <property type="match status" value="1"/>
</dbReference>
<accession>A0AA40F9N0</accession>
<comment type="caution">
    <text evidence="2">The sequence shown here is derived from an EMBL/GenBank/DDBJ whole genome shotgun (WGS) entry which is preliminary data.</text>
</comment>